<protein>
    <submittedName>
        <fullName evidence="1">Uncharacterized protein</fullName>
    </submittedName>
</protein>
<sequence>MLTLASLPFNICPCGPNTCRSKHWITDARSVAIPEVAKFTPGHILLPDPNGRSVKCWPLRSRGPASPSAPVSKNLSGRNSNGLSQYLGSLPTAHTLKSINAPSGITYPSISHSSTHFLFTTGSGGCMRNVSFTIALM</sequence>
<evidence type="ECO:0000313" key="1">
    <source>
        <dbReference type="EMBL" id="WVZ22232.1"/>
    </source>
</evidence>
<dbReference type="Proteomes" id="UP001374535">
    <property type="component" value="Chromosome 1"/>
</dbReference>
<organism evidence="1 2">
    <name type="scientific">Vigna mungo</name>
    <name type="common">Black gram</name>
    <name type="synonym">Phaseolus mungo</name>
    <dbReference type="NCBI Taxonomy" id="3915"/>
    <lineage>
        <taxon>Eukaryota</taxon>
        <taxon>Viridiplantae</taxon>
        <taxon>Streptophyta</taxon>
        <taxon>Embryophyta</taxon>
        <taxon>Tracheophyta</taxon>
        <taxon>Spermatophyta</taxon>
        <taxon>Magnoliopsida</taxon>
        <taxon>eudicotyledons</taxon>
        <taxon>Gunneridae</taxon>
        <taxon>Pentapetalae</taxon>
        <taxon>rosids</taxon>
        <taxon>fabids</taxon>
        <taxon>Fabales</taxon>
        <taxon>Fabaceae</taxon>
        <taxon>Papilionoideae</taxon>
        <taxon>50 kb inversion clade</taxon>
        <taxon>NPAAA clade</taxon>
        <taxon>indigoferoid/millettioid clade</taxon>
        <taxon>Phaseoleae</taxon>
        <taxon>Vigna</taxon>
    </lineage>
</organism>
<accession>A0AAQ3S996</accession>
<name>A0AAQ3S996_VIGMU</name>
<evidence type="ECO:0000313" key="2">
    <source>
        <dbReference type="Proteomes" id="UP001374535"/>
    </source>
</evidence>
<gene>
    <name evidence="1" type="ORF">V8G54_000776</name>
</gene>
<keyword evidence="2" id="KW-1185">Reference proteome</keyword>
<dbReference type="EMBL" id="CP144700">
    <property type="protein sequence ID" value="WVZ22232.1"/>
    <property type="molecule type" value="Genomic_DNA"/>
</dbReference>
<reference evidence="1 2" key="1">
    <citation type="journal article" date="2023" name="Life. Sci Alliance">
        <title>Evolutionary insights into 3D genome organization and epigenetic landscape of Vigna mungo.</title>
        <authorList>
            <person name="Junaid A."/>
            <person name="Singh B."/>
            <person name="Bhatia S."/>
        </authorList>
    </citation>
    <scope>NUCLEOTIDE SEQUENCE [LARGE SCALE GENOMIC DNA]</scope>
    <source>
        <strain evidence="1">Urdbean</strain>
    </source>
</reference>
<dbReference type="AlphaFoldDB" id="A0AAQ3S996"/>
<proteinExistence type="predicted"/>